<accession>A0A183TQA7</accession>
<dbReference type="PANTHER" id="PTHR15245">
    <property type="entry name" value="SYMPLEKIN-RELATED"/>
    <property type="match status" value="1"/>
</dbReference>
<dbReference type="Proteomes" id="UP000275846">
    <property type="component" value="Unassembled WGS sequence"/>
</dbReference>
<sequence>MQNLKEGYELLASLLMHEYTSYRGFKLQSFHHGDESRTIHLAGCPKKPSTSSGDQRKSSTASVGPPSAGATGKDEEEDDEDFADSLLLEQSKQQLRALAKLKQETSEAGDESGRMYDEDVLFGVGSQVQEGGEYGTDPLEAEEEEEDVFHLHPRRSSLLGPGLSEELGSLSFYDALLTEILTRLSAPEIKETYFGRLLLEAPVLTQTAINSLKRYCWNPEHAPYGFQTLRSLIECRPTEQRKELFDLLLNFASVDDTKIRRAALTAVTELAQSNAKWQDQIEVCPPPPSPSTPPNLFLPVVQKNPHDHLAGVFVMVIPPALQAGCSSLCFSYLCSSSS</sequence>
<proteinExistence type="predicted"/>
<dbReference type="AlphaFoldDB" id="A0A183TQA7"/>
<protein>
    <submittedName>
        <fullName evidence="4">FAM178 domain-containing protein</fullName>
    </submittedName>
</protein>
<reference evidence="2 3" key="2">
    <citation type="submission" date="2018-11" db="EMBL/GenBank/DDBJ databases">
        <authorList>
            <consortium name="Pathogen Informatics"/>
        </authorList>
    </citation>
    <scope>NUCLEOTIDE SEQUENCE [LARGE SCALE GENOMIC DNA]</scope>
    <source>
        <strain evidence="2 3">NST_G2</strain>
    </source>
</reference>
<feature type="compositionally biased region" description="Polar residues" evidence="1">
    <location>
        <begin position="48"/>
        <end position="62"/>
    </location>
</feature>
<dbReference type="InterPro" id="IPR021850">
    <property type="entry name" value="Symplekin/Pta1"/>
</dbReference>
<feature type="region of interest" description="Disordered" evidence="1">
    <location>
        <begin position="39"/>
        <end position="81"/>
    </location>
</feature>
<dbReference type="GO" id="GO:0005847">
    <property type="term" value="C:mRNA cleavage and polyadenylation specificity factor complex"/>
    <property type="evidence" value="ECO:0007669"/>
    <property type="project" value="TreeGrafter"/>
</dbReference>
<evidence type="ECO:0000313" key="4">
    <source>
        <dbReference type="WBParaSite" id="SSLN_0001936001-mRNA-1"/>
    </source>
</evidence>
<organism evidence="4">
    <name type="scientific">Schistocephalus solidus</name>
    <name type="common">Tapeworm</name>
    <dbReference type="NCBI Taxonomy" id="70667"/>
    <lineage>
        <taxon>Eukaryota</taxon>
        <taxon>Metazoa</taxon>
        <taxon>Spiralia</taxon>
        <taxon>Lophotrochozoa</taxon>
        <taxon>Platyhelminthes</taxon>
        <taxon>Cestoda</taxon>
        <taxon>Eucestoda</taxon>
        <taxon>Diphyllobothriidea</taxon>
        <taxon>Diphyllobothriidae</taxon>
        <taxon>Schistocephalus</taxon>
    </lineage>
</organism>
<gene>
    <name evidence="2" type="ORF">SSLN_LOCUS18656</name>
</gene>
<dbReference type="OrthoDB" id="331600at2759"/>
<dbReference type="InterPro" id="IPR016024">
    <property type="entry name" value="ARM-type_fold"/>
</dbReference>
<dbReference type="STRING" id="70667.A0A183TQA7"/>
<evidence type="ECO:0000313" key="2">
    <source>
        <dbReference type="EMBL" id="VDM05042.1"/>
    </source>
</evidence>
<dbReference type="PANTHER" id="PTHR15245:SF20">
    <property type="entry name" value="SYMPLEKIN"/>
    <property type="match status" value="1"/>
</dbReference>
<reference evidence="4" key="1">
    <citation type="submission" date="2016-06" db="UniProtKB">
        <authorList>
            <consortium name="WormBaseParasite"/>
        </authorList>
    </citation>
    <scope>IDENTIFICATION</scope>
</reference>
<name>A0A183TQA7_SCHSO</name>
<dbReference type="SUPFAM" id="SSF48371">
    <property type="entry name" value="ARM repeat"/>
    <property type="match status" value="1"/>
</dbReference>
<dbReference type="WBParaSite" id="SSLN_0001936001-mRNA-1">
    <property type="protein sequence ID" value="SSLN_0001936001-mRNA-1"/>
    <property type="gene ID" value="SSLN_0001936001"/>
</dbReference>
<dbReference type="EMBL" id="UYSU01044934">
    <property type="protein sequence ID" value="VDM05042.1"/>
    <property type="molecule type" value="Genomic_DNA"/>
</dbReference>
<evidence type="ECO:0000313" key="3">
    <source>
        <dbReference type="Proteomes" id="UP000275846"/>
    </source>
</evidence>
<evidence type="ECO:0000256" key="1">
    <source>
        <dbReference type="SAM" id="MobiDB-lite"/>
    </source>
</evidence>
<keyword evidence="3" id="KW-1185">Reference proteome</keyword>